<comment type="caution">
    <text evidence="1">The sequence shown here is derived from an EMBL/GenBank/DDBJ whole genome shotgun (WGS) entry which is preliminary data.</text>
</comment>
<dbReference type="Proteomes" id="UP000036277">
    <property type="component" value="Unassembled WGS sequence"/>
</dbReference>
<proteinExistence type="predicted"/>
<protein>
    <recommendedName>
        <fullName evidence="3">Acetyltransferase</fullName>
    </recommendedName>
</protein>
<dbReference type="PATRIC" id="fig|880157.4.peg.528"/>
<sequence length="148" mass="16985">MKVQVITGKHPDFISKAQRIVDIYNQDGDGFGDERLEISYPETLHLIYVENVEGGVITDAWRDENGHILFHSIMFAAFPKPDRRKGFLRACIEDSDFPIETVQINSMQTYPIWKKLGFDKVGLLGMTLMLRCRDFDGVTWGQVFSENP</sequence>
<evidence type="ECO:0000313" key="1">
    <source>
        <dbReference type="EMBL" id="KMJ46711.1"/>
    </source>
</evidence>
<evidence type="ECO:0008006" key="3">
    <source>
        <dbReference type="Google" id="ProtNLM"/>
    </source>
</evidence>
<evidence type="ECO:0000313" key="2">
    <source>
        <dbReference type="Proteomes" id="UP000036277"/>
    </source>
</evidence>
<keyword evidence="2" id="KW-1185">Reference proteome</keyword>
<accession>A0A0J5FWX3</accession>
<dbReference type="AlphaFoldDB" id="A0A0J5FWX3"/>
<gene>
    <name evidence="1" type="ORF">AB204_02530</name>
</gene>
<dbReference type="EMBL" id="LFCV01000013">
    <property type="protein sequence ID" value="KMJ46711.1"/>
    <property type="molecule type" value="Genomic_DNA"/>
</dbReference>
<dbReference type="RefSeq" id="WP_047961793.1">
    <property type="nucleotide sequence ID" value="NZ_CAWMBG010000013.1"/>
</dbReference>
<organism evidence="1 2">
    <name type="scientific">Xenorhabdus khoisanae</name>
    <dbReference type="NCBI Taxonomy" id="880157"/>
    <lineage>
        <taxon>Bacteria</taxon>
        <taxon>Pseudomonadati</taxon>
        <taxon>Pseudomonadota</taxon>
        <taxon>Gammaproteobacteria</taxon>
        <taxon>Enterobacterales</taxon>
        <taxon>Morganellaceae</taxon>
        <taxon>Xenorhabdus</taxon>
    </lineage>
</organism>
<name>A0A0J5FWX3_9GAMM</name>
<reference evidence="1 2" key="1">
    <citation type="submission" date="2015-06" db="EMBL/GenBank/DDBJ databases">
        <title>Draft Whole-Genome Sequence of the Entomopathogenic Bacterium Xenorhabdus khoisanae.</title>
        <authorList>
            <person name="Naidoo S."/>
            <person name="Featherston J."/>
            <person name="Gray V.M."/>
        </authorList>
    </citation>
    <scope>NUCLEOTIDE SEQUENCE [LARGE SCALE GENOMIC DNA]</scope>
    <source>
        <strain evidence="1 2">MCB</strain>
    </source>
</reference>